<feature type="region of interest" description="Disordered" evidence="4">
    <location>
        <begin position="1244"/>
        <end position="1310"/>
    </location>
</feature>
<feature type="repeat" description="RCC1" evidence="3">
    <location>
        <begin position="203"/>
        <end position="269"/>
    </location>
</feature>
<dbReference type="InterPro" id="IPR036770">
    <property type="entry name" value="Ankyrin_rpt-contain_sf"/>
</dbReference>
<dbReference type="InterPro" id="IPR000408">
    <property type="entry name" value="Reg_chr_condens"/>
</dbReference>
<dbReference type="CDD" id="cd18500">
    <property type="entry name" value="BACK_IBtk"/>
    <property type="match status" value="1"/>
</dbReference>
<dbReference type="PROSITE" id="PS50088">
    <property type="entry name" value="ANK_REPEAT"/>
    <property type="match status" value="2"/>
</dbReference>
<keyword evidence="1" id="KW-0677">Repeat</keyword>
<dbReference type="OrthoDB" id="1893551at2759"/>
<protein>
    <submittedName>
        <fullName evidence="7">Inhibitor of Bruton tyrosine kinase</fullName>
    </submittedName>
</protein>
<keyword evidence="6" id="KW-1185">Reference proteome</keyword>
<dbReference type="Pfam" id="PF00651">
    <property type="entry name" value="BTB"/>
    <property type="match status" value="2"/>
</dbReference>
<keyword evidence="7" id="KW-0418">Kinase</keyword>
<dbReference type="PROSITE" id="PS50097">
    <property type="entry name" value="BTB"/>
    <property type="match status" value="2"/>
</dbReference>
<feature type="domain" description="BTB" evidence="5">
    <location>
        <begin position="605"/>
        <end position="675"/>
    </location>
</feature>
<organism evidence="6 7">
    <name type="scientific">Frankliniella occidentalis</name>
    <name type="common">Western flower thrips</name>
    <name type="synonym">Euthrips occidentalis</name>
    <dbReference type="NCBI Taxonomy" id="133901"/>
    <lineage>
        <taxon>Eukaryota</taxon>
        <taxon>Metazoa</taxon>
        <taxon>Ecdysozoa</taxon>
        <taxon>Arthropoda</taxon>
        <taxon>Hexapoda</taxon>
        <taxon>Insecta</taxon>
        <taxon>Pterygota</taxon>
        <taxon>Neoptera</taxon>
        <taxon>Paraneoptera</taxon>
        <taxon>Thysanoptera</taxon>
        <taxon>Terebrantia</taxon>
        <taxon>Thripoidea</taxon>
        <taxon>Thripidae</taxon>
        <taxon>Frankliniella</taxon>
    </lineage>
</organism>
<dbReference type="InterPro" id="IPR051625">
    <property type="entry name" value="Signaling_Regulatory_Domain"/>
</dbReference>
<feature type="repeat" description="ANK" evidence="2">
    <location>
        <begin position="55"/>
        <end position="88"/>
    </location>
</feature>
<feature type="compositionally biased region" description="Acidic residues" evidence="4">
    <location>
        <begin position="1030"/>
        <end position="1041"/>
    </location>
</feature>
<feature type="compositionally biased region" description="Low complexity" evidence="4">
    <location>
        <begin position="1264"/>
        <end position="1280"/>
    </location>
</feature>
<dbReference type="GeneID" id="113212467"/>
<dbReference type="SUPFAM" id="SSF50985">
    <property type="entry name" value="RCC1/BLIP-II"/>
    <property type="match status" value="1"/>
</dbReference>
<evidence type="ECO:0000256" key="1">
    <source>
        <dbReference type="ARBA" id="ARBA00022737"/>
    </source>
</evidence>
<feature type="compositionally biased region" description="Polar residues" evidence="4">
    <location>
        <begin position="1245"/>
        <end position="1254"/>
    </location>
</feature>
<feature type="repeat" description="RCC1" evidence="3">
    <location>
        <begin position="147"/>
        <end position="202"/>
    </location>
</feature>
<evidence type="ECO:0000313" key="6">
    <source>
        <dbReference type="Proteomes" id="UP000504606"/>
    </source>
</evidence>
<proteinExistence type="predicted"/>
<dbReference type="Pfam" id="PF00415">
    <property type="entry name" value="RCC1"/>
    <property type="match status" value="1"/>
</dbReference>
<accession>A0A6J1T8G6</accession>
<dbReference type="PANTHER" id="PTHR22872:SF2">
    <property type="entry name" value="INHIBITOR OF BRUTON TYROSINE KINASE"/>
    <property type="match status" value="1"/>
</dbReference>
<evidence type="ECO:0000313" key="7">
    <source>
        <dbReference type="RefSeq" id="XP_026286956.1"/>
    </source>
</evidence>
<feature type="compositionally biased region" description="Basic and acidic residues" evidence="4">
    <location>
        <begin position="1011"/>
        <end position="1021"/>
    </location>
</feature>
<dbReference type="Pfam" id="PF12796">
    <property type="entry name" value="Ank_2"/>
    <property type="match status" value="1"/>
</dbReference>
<feature type="region of interest" description="Disordered" evidence="4">
    <location>
        <begin position="1179"/>
        <end position="1204"/>
    </location>
</feature>
<dbReference type="PROSITE" id="PS50297">
    <property type="entry name" value="ANK_REP_REGION"/>
    <property type="match status" value="2"/>
</dbReference>
<dbReference type="SMART" id="SM00225">
    <property type="entry name" value="BTB"/>
    <property type="match status" value="2"/>
</dbReference>
<dbReference type="GO" id="GO:0016301">
    <property type="term" value="F:kinase activity"/>
    <property type="evidence" value="ECO:0007669"/>
    <property type="project" value="UniProtKB-KW"/>
</dbReference>
<dbReference type="Proteomes" id="UP000504606">
    <property type="component" value="Unplaced"/>
</dbReference>
<feature type="compositionally biased region" description="Low complexity" evidence="4">
    <location>
        <begin position="1120"/>
        <end position="1134"/>
    </location>
</feature>
<evidence type="ECO:0000256" key="4">
    <source>
        <dbReference type="SAM" id="MobiDB-lite"/>
    </source>
</evidence>
<feature type="repeat" description="ANK" evidence="2">
    <location>
        <begin position="90"/>
        <end position="122"/>
    </location>
</feature>
<dbReference type="RefSeq" id="XP_026286956.1">
    <property type="nucleotide sequence ID" value="XM_026431171.2"/>
</dbReference>
<sequence>MTGKDFLGDCTENCMSLKHGDAFGAALTWREPTDRELASALTLLCGNVGSIADSLGRTILHMAASLGRRELVQWLIQRCDANLNAQDHESGYTPLHRSIFYGQINVAVILLQLGADVSIRDNNGLTSIELAMKDRIPDVKFSIDLPCELYVWGTNTNFNLGTENMQGRQQPEVLDFFRKLNKPVSIVQVHMEKFHTVMVSACGRVWTCGHGQGGRLGLGSERTVLAPMPVQLGSITKSPSQNPKSTPGQPEGCVSAAVGRDHTILLMESYTILVFGLNTHHVLGLSPPPDNVLEPHRLPMRYLEDLKDTPLGVCAGRFHSVIWSRKEILTFGLNAGQLGHPNSLEKTVILPKSVNALFYKDVDITHVAASDGATVVATGSRHIWVLHEYQKTRLPMRYPIAIEKVAVVGGHLDSGIDPSSLAEKGEPLKVAAISKEGSVFLWQEKDLQMTRCILSSSRQLKIIDIELNLSKSALLLISSDGEAYSGEVKPCKFKATELKSSKARKSVANTDGEHHVVYKQTEKSKTSIKVFLDPDVCYPVSLNRLPNAHRSLRVTSDPKGRNFALIQAHPSVFLSNVPELPPAQHGLRQDMLALLNETNEWDNLHDIVFEVEHRRFAAHQFVVSKHSNVLLKMIREGKNSIANGSVPVVKISDASADVFEQILLFMYFGQCAFTHPKDTCCVNTHAHFEKEIPSPSKKKMTPQKSKSGEKIKSSTFIEEEDCTTNPLTQARTIGKKLGLTKFVALLNNLKYHDGKIVWVSDSKLLKASKIETIEMDWNETSEFCDASILSKDGVTFNVHKCILAARSEYFHNMLAGGWIESKETRNLQLPLDQSVLSILLDYIYKDVTPSLDRINAADFELAMNALIAADGLLINPFKTRCEAALASMLTLRNVAVVLELAYTYNAPELRDCCYQFVCLNLPSLLESGNLYGLSPLLLDGLRDYYFTIHPKMQCRVITPYSYAPTIDFIKEISSSNLIVWEDDLNFESPDKMETQKKMKNLSKRKARFRRSSENCRARQHADSVSSVNSDDMDTSFDPEPLDWSDLVEKEESDINQSLEKVSLENTQETKAKTEKQNQWIKVLNSSKAHKTVQARLKAAAISREEDLEVTSPSNSNYHMLPLHSYSPSSPLQSPKEQISVGKLSTGPPNRQINENVLENHFPQLGFVDGTRGHSKVSLVAMPSNEKRPGKLSQKQRKKLALEEAPSAPVPIISRGWEKREELMPETPPSLSLADIMQEQLKKTKFNSSATTNPINIKRSPAGFSGSSSHPMNSSSGSPWSRVDVAMSPSTPPSLPDITSCDPSPNKKESGLNFSDIIADEMKQRENWTRMRAKPLNLTQIEDRAIEDLISFYNANESCEERITVRRVLSTKVARPVWITSKH</sequence>
<feature type="region of interest" description="Disordered" evidence="4">
    <location>
        <begin position="1104"/>
        <end position="1139"/>
    </location>
</feature>
<dbReference type="Gene3D" id="3.30.710.10">
    <property type="entry name" value="Potassium Channel Kv1.1, Chain A"/>
    <property type="match status" value="2"/>
</dbReference>
<keyword evidence="7" id="KW-0808">Transferase</keyword>
<feature type="domain" description="BTB" evidence="5">
    <location>
        <begin position="784"/>
        <end position="844"/>
    </location>
</feature>
<keyword evidence="2" id="KW-0040">ANK repeat</keyword>
<feature type="region of interest" description="Disordered" evidence="4">
    <location>
        <begin position="1011"/>
        <end position="1041"/>
    </location>
</feature>
<evidence type="ECO:0000256" key="3">
    <source>
        <dbReference type="PROSITE-ProRule" id="PRU00235"/>
    </source>
</evidence>
<evidence type="ECO:0000256" key="2">
    <source>
        <dbReference type="PROSITE-ProRule" id="PRU00023"/>
    </source>
</evidence>
<dbReference type="Gene3D" id="1.25.40.20">
    <property type="entry name" value="Ankyrin repeat-containing domain"/>
    <property type="match status" value="1"/>
</dbReference>
<feature type="compositionally biased region" description="Polar residues" evidence="4">
    <location>
        <begin position="233"/>
        <end position="248"/>
    </location>
</feature>
<dbReference type="SUPFAM" id="SSF48403">
    <property type="entry name" value="Ankyrin repeat"/>
    <property type="match status" value="1"/>
</dbReference>
<dbReference type="KEGG" id="foc:113212467"/>
<gene>
    <name evidence="7" type="primary">LOC113212467</name>
</gene>
<dbReference type="SMART" id="SM00248">
    <property type="entry name" value="ANK"/>
    <property type="match status" value="2"/>
</dbReference>
<dbReference type="SUPFAM" id="SSF54695">
    <property type="entry name" value="POZ domain"/>
    <property type="match status" value="2"/>
</dbReference>
<dbReference type="Gene3D" id="2.130.10.30">
    <property type="entry name" value="Regulator of chromosome condensation 1/beta-lactamase-inhibitor protein II"/>
    <property type="match status" value="1"/>
</dbReference>
<dbReference type="InterPro" id="IPR009091">
    <property type="entry name" value="RCC1/BLIP-II"/>
</dbReference>
<feature type="region of interest" description="Disordered" evidence="4">
    <location>
        <begin position="233"/>
        <end position="252"/>
    </location>
</feature>
<dbReference type="PROSITE" id="PS50012">
    <property type="entry name" value="RCC1_3"/>
    <property type="match status" value="2"/>
</dbReference>
<dbReference type="PANTHER" id="PTHR22872">
    <property type="entry name" value="BTK-BINDING PROTEIN-RELATED"/>
    <property type="match status" value="1"/>
</dbReference>
<dbReference type="InterPro" id="IPR000210">
    <property type="entry name" value="BTB/POZ_dom"/>
</dbReference>
<evidence type="ECO:0000259" key="5">
    <source>
        <dbReference type="PROSITE" id="PS50097"/>
    </source>
</evidence>
<reference evidence="7" key="1">
    <citation type="submission" date="2025-08" db="UniProtKB">
        <authorList>
            <consortium name="RefSeq"/>
        </authorList>
    </citation>
    <scope>IDENTIFICATION</scope>
    <source>
        <tissue evidence="7">Whole organism</tissue>
    </source>
</reference>
<dbReference type="InterPro" id="IPR002110">
    <property type="entry name" value="Ankyrin_rpt"/>
</dbReference>
<name>A0A6J1T8G6_FRAOC</name>
<dbReference type="InterPro" id="IPR011333">
    <property type="entry name" value="SKP1/BTB/POZ_sf"/>
</dbReference>